<dbReference type="AlphaFoldDB" id="A0A2K9IWR6"/>
<gene>
    <name evidence="1" type="ORF">A21D_00762</name>
</gene>
<proteinExistence type="predicted"/>
<dbReference type="EMBL" id="CP018622">
    <property type="protein sequence ID" value="AUJ23874.1"/>
    <property type="molecule type" value="Genomic_DNA"/>
</dbReference>
<evidence type="ECO:0000313" key="1">
    <source>
        <dbReference type="EMBL" id="AUJ23874.1"/>
    </source>
</evidence>
<sequence length="51" mass="5918">MNCTMNLKRINTKERKTIDEKGFSLIFLMSAFIFLFTPQTQAATQVYQKVA</sequence>
<accession>A0A2K9IWR6</accession>
<reference evidence="2" key="1">
    <citation type="submission" date="2016-11" db="EMBL/GenBank/DDBJ databases">
        <title>Complete genome sequence of Virgibacillus pantothenticus 21D, a halophilic bacterium isolated from the deep hypersaline anoxic basin Discovery in the Mediterranean Sea.</title>
        <authorList>
            <person name="Zeaiter Z."/>
            <person name="Booth J.M."/>
            <person name="Prosdocimi E.M."/>
            <person name="Mapelli F."/>
            <person name="Fusi M."/>
            <person name="Daffonchio D."/>
            <person name="Borin S."/>
            <person name="Crotti E."/>
        </authorList>
    </citation>
    <scope>NUCLEOTIDE SEQUENCE [LARGE SCALE GENOMIC DNA]</scope>
    <source>
        <strain evidence="2">21D</strain>
    </source>
</reference>
<protein>
    <submittedName>
        <fullName evidence="1">Uncharacterized protein</fullName>
    </submittedName>
</protein>
<evidence type="ECO:0000313" key="2">
    <source>
        <dbReference type="Proteomes" id="UP000234237"/>
    </source>
</evidence>
<dbReference type="Proteomes" id="UP000234237">
    <property type="component" value="Chromosome"/>
</dbReference>
<organism evidence="1 2">
    <name type="scientific">Virgibacillus dokdonensis</name>
    <dbReference type="NCBI Taxonomy" id="302167"/>
    <lineage>
        <taxon>Bacteria</taxon>
        <taxon>Bacillati</taxon>
        <taxon>Bacillota</taxon>
        <taxon>Bacilli</taxon>
        <taxon>Bacillales</taxon>
        <taxon>Bacillaceae</taxon>
        <taxon>Virgibacillus</taxon>
    </lineage>
</organism>
<name>A0A2K9IWR6_9BACI</name>
<dbReference type="KEGG" id="vpn:A21D_00762"/>